<keyword evidence="3" id="KW-1185">Reference proteome</keyword>
<dbReference type="Proteomes" id="UP000280668">
    <property type="component" value="Unassembled WGS sequence"/>
</dbReference>
<dbReference type="OrthoDB" id="8480367at2"/>
<gene>
    <name evidence="2" type="ORF">EDD31_2689</name>
</gene>
<protein>
    <submittedName>
        <fullName evidence="2">Uncharacterized protein DUF3710</fullName>
    </submittedName>
</protein>
<name>A0A3N2BGD2_9MICO</name>
<dbReference type="InterPro" id="IPR022183">
    <property type="entry name" value="DUF3710"/>
</dbReference>
<reference evidence="2 3" key="1">
    <citation type="submission" date="2018-11" db="EMBL/GenBank/DDBJ databases">
        <title>Sequencing the genomes of 1000 actinobacteria strains.</title>
        <authorList>
            <person name="Klenk H.-P."/>
        </authorList>
    </citation>
    <scope>NUCLEOTIDE SEQUENCE [LARGE SCALE GENOMIC DNA]</scope>
    <source>
        <strain evidence="2 3">DSM 11294</strain>
    </source>
</reference>
<dbReference type="EMBL" id="RKHK01000001">
    <property type="protein sequence ID" value="ROR74285.1"/>
    <property type="molecule type" value="Genomic_DNA"/>
</dbReference>
<dbReference type="AlphaFoldDB" id="A0A3N2BGD2"/>
<evidence type="ECO:0000313" key="2">
    <source>
        <dbReference type="EMBL" id="ROR74285.1"/>
    </source>
</evidence>
<dbReference type="Pfam" id="PF12502">
    <property type="entry name" value="DUF3710"/>
    <property type="match status" value="1"/>
</dbReference>
<proteinExistence type="predicted"/>
<dbReference type="RefSeq" id="WP_123304591.1">
    <property type="nucleotide sequence ID" value="NZ_RKHK01000001.1"/>
</dbReference>
<evidence type="ECO:0000313" key="3">
    <source>
        <dbReference type="Proteomes" id="UP000280668"/>
    </source>
</evidence>
<sequence>MSWFSRRKRRTAETDEATPAGPIIPDHPGPYDISELPDLGARADLGALRVPVRPGMRLRLDMERKSRNIVAATLAGNGSSLQLQVFAAPRSAGLWDELREEIAESITTQRGTSEDVEGEFGHELLTRIPVRTPQGGVGHRPARFIGVDGPRWFLRAMLAGRAAVDEAAAAPYLDILRGVVVVRGPEAHAPREVLVLRHPGDAADEEVETTATDGTAVRP</sequence>
<feature type="region of interest" description="Disordered" evidence="1">
    <location>
        <begin position="1"/>
        <end position="30"/>
    </location>
</feature>
<comment type="caution">
    <text evidence="2">The sequence shown here is derived from an EMBL/GenBank/DDBJ whole genome shotgun (WGS) entry which is preliminary data.</text>
</comment>
<evidence type="ECO:0000256" key="1">
    <source>
        <dbReference type="SAM" id="MobiDB-lite"/>
    </source>
</evidence>
<accession>A0A3N2BGD2</accession>
<feature type="compositionally biased region" description="Basic residues" evidence="1">
    <location>
        <begin position="1"/>
        <end position="10"/>
    </location>
</feature>
<organism evidence="2 3">
    <name type="scientific">Bogoriella caseilytica</name>
    <dbReference type="NCBI Taxonomy" id="56055"/>
    <lineage>
        <taxon>Bacteria</taxon>
        <taxon>Bacillati</taxon>
        <taxon>Actinomycetota</taxon>
        <taxon>Actinomycetes</taxon>
        <taxon>Micrococcales</taxon>
        <taxon>Bogoriellaceae</taxon>
        <taxon>Bogoriella</taxon>
    </lineage>
</organism>